<sequence>MGDGDRGCPGVGDGRRRRTEEIWATAAVAQTNFWATAAVAQRFLAAVAQIGGATETSASPPPR</sequence>
<dbReference type="AlphaFoldDB" id="A0AAW2UPS4"/>
<reference evidence="1" key="1">
    <citation type="submission" date="2020-06" db="EMBL/GenBank/DDBJ databases">
        <authorList>
            <person name="Li T."/>
            <person name="Hu X."/>
            <person name="Zhang T."/>
            <person name="Song X."/>
            <person name="Zhang H."/>
            <person name="Dai N."/>
            <person name="Sheng W."/>
            <person name="Hou X."/>
            <person name="Wei L."/>
        </authorList>
    </citation>
    <scope>NUCLEOTIDE SEQUENCE</scope>
    <source>
        <strain evidence="1">G02</strain>
        <tissue evidence="1">Leaf</tissue>
    </source>
</reference>
<evidence type="ECO:0000313" key="1">
    <source>
        <dbReference type="EMBL" id="KAL0419241.1"/>
    </source>
</evidence>
<accession>A0AAW2UPS4</accession>
<reference evidence="1" key="2">
    <citation type="journal article" date="2024" name="Plant">
        <title>Genomic evolution and insights into agronomic trait innovations of Sesamum species.</title>
        <authorList>
            <person name="Miao H."/>
            <person name="Wang L."/>
            <person name="Qu L."/>
            <person name="Liu H."/>
            <person name="Sun Y."/>
            <person name="Le M."/>
            <person name="Wang Q."/>
            <person name="Wei S."/>
            <person name="Zheng Y."/>
            <person name="Lin W."/>
            <person name="Duan Y."/>
            <person name="Cao H."/>
            <person name="Xiong S."/>
            <person name="Wang X."/>
            <person name="Wei L."/>
            <person name="Li C."/>
            <person name="Ma Q."/>
            <person name="Ju M."/>
            <person name="Zhao R."/>
            <person name="Li G."/>
            <person name="Mu C."/>
            <person name="Tian Q."/>
            <person name="Mei H."/>
            <person name="Zhang T."/>
            <person name="Gao T."/>
            <person name="Zhang H."/>
        </authorList>
    </citation>
    <scope>NUCLEOTIDE SEQUENCE</scope>
    <source>
        <strain evidence="1">G02</strain>
    </source>
</reference>
<organism evidence="1">
    <name type="scientific">Sesamum radiatum</name>
    <name type="common">Black benniseed</name>
    <dbReference type="NCBI Taxonomy" id="300843"/>
    <lineage>
        <taxon>Eukaryota</taxon>
        <taxon>Viridiplantae</taxon>
        <taxon>Streptophyta</taxon>
        <taxon>Embryophyta</taxon>
        <taxon>Tracheophyta</taxon>
        <taxon>Spermatophyta</taxon>
        <taxon>Magnoliopsida</taxon>
        <taxon>eudicotyledons</taxon>
        <taxon>Gunneridae</taxon>
        <taxon>Pentapetalae</taxon>
        <taxon>asterids</taxon>
        <taxon>lamiids</taxon>
        <taxon>Lamiales</taxon>
        <taxon>Pedaliaceae</taxon>
        <taxon>Sesamum</taxon>
    </lineage>
</organism>
<dbReference type="EMBL" id="JACGWJ010000005">
    <property type="protein sequence ID" value="KAL0419241.1"/>
    <property type="molecule type" value="Genomic_DNA"/>
</dbReference>
<proteinExistence type="predicted"/>
<name>A0AAW2UPS4_SESRA</name>
<gene>
    <name evidence="1" type="ORF">Sradi_1337600</name>
</gene>
<protein>
    <submittedName>
        <fullName evidence="1">Uncharacterized protein</fullName>
    </submittedName>
</protein>
<comment type="caution">
    <text evidence="1">The sequence shown here is derived from an EMBL/GenBank/DDBJ whole genome shotgun (WGS) entry which is preliminary data.</text>
</comment>